<dbReference type="EMBL" id="CP109109">
    <property type="protein sequence ID" value="WSC02621.1"/>
    <property type="molecule type" value="Genomic_DNA"/>
</dbReference>
<proteinExistence type="predicted"/>
<name>A0ACD4ZVW7_9ACTN</name>
<accession>A0ACD4ZVW7</accession>
<sequence>MPDADTAPEPTAALEKMLALLSYLLTRSQAHDQQISQAGVTARRSDVYLLLALDKSDGGSRVGDLADRLMVEPSHVTRQIARLQAQRLVERTPDPLDGRARRVAITAEGTALLSRLHRANRASLQRALHDVEERDIATTVDVLQRLVDGYVRRVRTQALPEQCEPPDPSRLGGIPGPRAPGVQEAG</sequence>
<keyword evidence="2" id="KW-1185">Reference proteome</keyword>
<evidence type="ECO:0000313" key="1">
    <source>
        <dbReference type="EMBL" id="WSC02621.1"/>
    </source>
</evidence>
<evidence type="ECO:0000313" key="2">
    <source>
        <dbReference type="Proteomes" id="UP001348369"/>
    </source>
</evidence>
<gene>
    <name evidence="1" type="ORF">OG835_40280</name>
</gene>
<protein>
    <submittedName>
        <fullName evidence="1">MarR family transcriptional regulator</fullName>
    </submittedName>
</protein>
<dbReference type="Proteomes" id="UP001348369">
    <property type="component" value="Chromosome"/>
</dbReference>
<reference evidence="1" key="1">
    <citation type="submission" date="2022-10" db="EMBL/GenBank/DDBJ databases">
        <title>The complete genomes of actinobacterial strains from the NBC collection.</title>
        <authorList>
            <person name="Joergensen T.S."/>
            <person name="Alvarez Arevalo M."/>
            <person name="Sterndorff E.B."/>
            <person name="Faurdal D."/>
            <person name="Vuksanovic O."/>
            <person name="Mourched A.-S."/>
            <person name="Charusanti P."/>
            <person name="Shaw S."/>
            <person name="Blin K."/>
            <person name="Weber T."/>
        </authorList>
    </citation>
    <scope>NUCLEOTIDE SEQUENCE</scope>
    <source>
        <strain evidence="1">NBC 01771</strain>
    </source>
</reference>
<organism evidence="1 2">
    <name type="scientific">Streptomyces scopuliridis</name>
    <dbReference type="NCBI Taxonomy" id="452529"/>
    <lineage>
        <taxon>Bacteria</taxon>
        <taxon>Bacillati</taxon>
        <taxon>Actinomycetota</taxon>
        <taxon>Actinomycetes</taxon>
        <taxon>Kitasatosporales</taxon>
        <taxon>Streptomycetaceae</taxon>
        <taxon>Streptomyces</taxon>
    </lineage>
</organism>